<keyword evidence="3" id="KW-1185">Reference proteome</keyword>
<comment type="caution">
    <text evidence="2">The sequence shown here is derived from an EMBL/GenBank/DDBJ whole genome shotgun (WGS) entry which is preliminary data.</text>
</comment>
<dbReference type="InterPro" id="IPR045503">
    <property type="entry name" value="DUF6488"/>
</dbReference>
<accession>A0ABV7D486</accession>
<dbReference type="EMBL" id="JBHRSL010000004">
    <property type="protein sequence ID" value="MFC3051846.1"/>
    <property type="molecule type" value="Genomic_DNA"/>
</dbReference>
<sequence length="110" mass="11985">MLKKTLLSVCLLVAATFSANAHPGGHGGVIPEDEAAMIATQQITRLVDAEKLPSSWALSKLEKVELREDEEANEYIVVFTNPKATDPTQQTLYIFLTESGEYIAANYSGL</sequence>
<gene>
    <name evidence="2" type="ORF">ACFOKA_08015</name>
</gene>
<dbReference type="RefSeq" id="WP_194215309.1">
    <property type="nucleotide sequence ID" value="NZ_CP061205.1"/>
</dbReference>
<name>A0ABV7D486_9PROT</name>
<evidence type="ECO:0000313" key="2">
    <source>
        <dbReference type="EMBL" id="MFC3051846.1"/>
    </source>
</evidence>
<dbReference type="Proteomes" id="UP001595444">
    <property type="component" value="Unassembled WGS sequence"/>
</dbReference>
<evidence type="ECO:0000313" key="3">
    <source>
        <dbReference type="Proteomes" id="UP001595444"/>
    </source>
</evidence>
<dbReference type="Pfam" id="PF20098">
    <property type="entry name" value="DUF6488"/>
    <property type="match status" value="1"/>
</dbReference>
<keyword evidence="1" id="KW-0732">Signal</keyword>
<feature type="signal peptide" evidence="1">
    <location>
        <begin position="1"/>
        <end position="21"/>
    </location>
</feature>
<proteinExistence type="predicted"/>
<protein>
    <submittedName>
        <fullName evidence="2">DUF6488 family protein</fullName>
    </submittedName>
</protein>
<evidence type="ECO:0000256" key="1">
    <source>
        <dbReference type="SAM" id="SignalP"/>
    </source>
</evidence>
<reference evidence="3" key="1">
    <citation type="journal article" date="2019" name="Int. J. Syst. Evol. Microbiol.">
        <title>The Global Catalogue of Microorganisms (GCM) 10K type strain sequencing project: providing services to taxonomists for standard genome sequencing and annotation.</title>
        <authorList>
            <consortium name="The Broad Institute Genomics Platform"/>
            <consortium name="The Broad Institute Genome Sequencing Center for Infectious Disease"/>
            <person name="Wu L."/>
            <person name="Ma J."/>
        </authorList>
    </citation>
    <scope>NUCLEOTIDE SEQUENCE [LARGE SCALE GENOMIC DNA]</scope>
    <source>
        <strain evidence="3">KCTC 62164</strain>
    </source>
</reference>
<organism evidence="2 3">
    <name type="scientific">Kordiimonas pumila</name>
    <dbReference type="NCBI Taxonomy" id="2161677"/>
    <lineage>
        <taxon>Bacteria</taxon>
        <taxon>Pseudomonadati</taxon>
        <taxon>Pseudomonadota</taxon>
        <taxon>Alphaproteobacteria</taxon>
        <taxon>Kordiimonadales</taxon>
        <taxon>Kordiimonadaceae</taxon>
        <taxon>Kordiimonas</taxon>
    </lineage>
</organism>
<feature type="chain" id="PRO_5046633998" evidence="1">
    <location>
        <begin position="22"/>
        <end position="110"/>
    </location>
</feature>